<dbReference type="GO" id="GO:0016787">
    <property type="term" value="F:hydrolase activity"/>
    <property type="evidence" value="ECO:0007669"/>
    <property type="project" value="UniProtKB-KW"/>
</dbReference>
<evidence type="ECO:0000313" key="5">
    <source>
        <dbReference type="Proteomes" id="UP000433071"/>
    </source>
</evidence>
<proteinExistence type="predicted"/>
<keyword evidence="5" id="KW-1185">Reference proteome</keyword>
<evidence type="ECO:0000259" key="3">
    <source>
        <dbReference type="Pfam" id="PF00144"/>
    </source>
</evidence>
<dbReference type="Pfam" id="PF00144">
    <property type="entry name" value="Beta-lactamase"/>
    <property type="match status" value="1"/>
</dbReference>
<feature type="region of interest" description="Disordered" evidence="1">
    <location>
        <begin position="145"/>
        <end position="168"/>
    </location>
</feature>
<gene>
    <name evidence="4" type="ORF">GJ743_05740</name>
</gene>
<keyword evidence="4" id="KW-0378">Hydrolase</keyword>
<dbReference type="PANTHER" id="PTHR46825">
    <property type="entry name" value="D-ALANYL-D-ALANINE-CARBOXYPEPTIDASE/ENDOPEPTIDASE AMPH"/>
    <property type="match status" value="1"/>
</dbReference>
<dbReference type="SUPFAM" id="SSF56601">
    <property type="entry name" value="beta-lactamase/transpeptidase-like"/>
    <property type="match status" value="1"/>
</dbReference>
<dbReference type="InterPro" id="IPR012338">
    <property type="entry name" value="Beta-lactam/transpept-like"/>
</dbReference>
<keyword evidence="2" id="KW-1133">Transmembrane helix</keyword>
<protein>
    <submittedName>
        <fullName evidence="4">Serine hydrolase</fullName>
    </submittedName>
</protein>
<sequence length="367" mass="38900">MAARRRVAHPRIVLVIAAVAAMTGCLYGPPYDQLLSGDEELLEYAREKFGDGTDRVAMAVIDGDEVRTAFVSTDPSTMFELGTGTRFLTGLLLAEAIERGEVALDDPVGEYLPLGDSAAASVTLRALATQYSGLPVTGPLTVWHSRTAESSDDTVETDDGGTGGEEAPAPAISLDEMLEAAKTAPVSAEPHYEFNELQAALLGNALAAAADRDYAELLQERVLDPLGMDDAVLVEETEDVPDALAKPKNTSSSGGAVAPGAFAPAVGVVVTIDDIIALARGLFSGEFADSEAFGLLEDTPWGKGIGYFWEVDSSLEGEVRAFYGWSRTFCVSMAADVESRRAVIVLRNSGDTYPWDEATDLLAIVRE</sequence>
<keyword evidence="2" id="KW-0472">Membrane</keyword>
<reference evidence="4 5" key="1">
    <citation type="submission" date="2019-11" db="EMBL/GenBank/DDBJ databases">
        <title>Agromyces kandeliae sp. nov., isolated from mangrove soil.</title>
        <authorList>
            <person name="Wang R."/>
        </authorList>
    </citation>
    <scope>NUCLEOTIDE SEQUENCE [LARGE SCALE GENOMIC DNA]</scope>
    <source>
        <strain evidence="4 5">JCM 11433</strain>
    </source>
</reference>
<feature type="domain" description="Beta-lactamase-related" evidence="3">
    <location>
        <begin position="56"/>
        <end position="352"/>
    </location>
</feature>
<name>A0A6I3MBM4_9MICO</name>
<dbReference type="OrthoDB" id="3171327at2"/>
<evidence type="ECO:0000256" key="2">
    <source>
        <dbReference type="SAM" id="Phobius"/>
    </source>
</evidence>
<dbReference type="InterPro" id="IPR050491">
    <property type="entry name" value="AmpC-like"/>
</dbReference>
<keyword evidence="2" id="KW-0812">Transmembrane</keyword>
<dbReference type="PANTHER" id="PTHR46825:SF9">
    <property type="entry name" value="BETA-LACTAMASE-RELATED DOMAIN-CONTAINING PROTEIN"/>
    <property type="match status" value="1"/>
</dbReference>
<evidence type="ECO:0000256" key="1">
    <source>
        <dbReference type="SAM" id="MobiDB-lite"/>
    </source>
</evidence>
<dbReference type="InterPro" id="IPR001466">
    <property type="entry name" value="Beta-lactam-related"/>
</dbReference>
<dbReference type="RefSeq" id="WP_155050964.1">
    <property type="nucleotide sequence ID" value="NZ_BAAAIB010000001.1"/>
</dbReference>
<dbReference type="PROSITE" id="PS51257">
    <property type="entry name" value="PROKAR_LIPOPROTEIN"/>
    <property type="match status" value="1"/>
</dbReference>
<organism evidence="4 5">
    <name type="scientific">Agromyces bracchium</name>
    <dbReference type="NCBI Taxonomy" id="88376"/>
    <lineage>
        <taxon>Bacteria</taxon>
        <taxon>Bacillati</taxon>
        <taxon>Actinomycetota</taxon>
        <taxon>Actinomycetes</taxon>
        <taxon>Micrococcales</taxon>
        <taxon>Microbacteriaceae</taxon>
        <taxon>Agromyces</taxon>
    </lineage>
</organism>
<comment type="caution">
    <text evidence="4">The sequence shown here is derived from an EMBL/GenBank/DDBJ whole genome shotgun (WGS) entry which is preliminary data.</text>
</comment>
<dbReference type="Gene3D" id="3.40.710.10">
    <property type="entry name" value="DD-peptidase/beta-lactamase superfamily"/>
    <property type="match status" value="1"/>
</dbReference>
<dbReference type="EMBL" id="WMLB01000017">
    <property type="protein sequence ID" value="MTH67873.1"/>
    <property type="molecule type" value="Genomic_DNA"/>
</dbReference>
<feature type="compositionally biased region" description="Acidic residues" evidence="1">
    <location>
        <begin position="150"/>
        <end position="159"/>
    </location>
</feature>
<accession>A0A6I3MBM4</accession>
<dbReference type="AlphaFoldDB" id="A0A6I3MBM4"/>
<feature type="transmembrane region" description="Helical" evidence="2">
    <location>
        <begin position="12"/>
        <end position="29"/>
    </location>
</feature>
<evidence type="ECO:0000313" key="4">
    <source>
        <dbReference type="EMBL" id="MTH67873.1"/>
    </source>
</evidence>
<dbReference type="Proteomes" id="UP000433071">
    <property type="component" value="Unassembled WGS sequence"/>
</dbReference>